<dbReference type="SUPFAM" id="SSF52151">
    <property type="entry name" value="FabD/lysophospholipase-like"/>
    <property type="match status" value="1"/>
</dbReference>
<dbReference type="InterPro" id="IPR014043">
    <property type="entry name" value="Acyl_transferase_dom"/>
</dbReference>
<dbReference type="InterPro" id="IPR014031">
    <property type="entry name" value="Ketoacyl_synth_C"/>
</dbReference>
<comment type="caution">
    <text evidence="5">The sequence shown here is derived from an EMBL/GenBank/DDBJ whole genome shotgun (WGS) entry which is preliminary data.</text>
</comment>
<evidence type="ECO:0000313" key="5">
    <source>
        <dbReference type="EMBL" id="MBI2677231.1"/>
    </source>
</evidence>
<evidence type="ECO:0000313" key="6">
    <source>
        <dbReference type="Proteomes" id="UP000779809"/>
    </source>
</evidence>
<dbReference type="PANTHER" id="PTHR43074">
    <property type="entry name" value="OMEGA-3 POLYUNSATURATED FATTY ACID SYNTHASE PFAB-RELATED"/>
    <property type="match status" value="1"/>
</dbReference>
<dbReference type="Gene3D" id="3.10.129.110">
    <property type="entry name" value="Polyketide synthase dehydratase"/>
    <property type="match status" value="1"/>
</dbReference>
<accession>A0A932A5U2</accession>
<dbReference type="Gene3D" id="3.90.470.20">
    <property type="entry name" value="4'-phosphopantetheinyl transferase domain"/>
    <property type="match status" value="2"/>
</dbReference>
<reference evidence="5" key="1">
    <citation type="submission" date="2020-07" db="EMBL/GenBank/DDBJ databases">
        <title>Huge and variable diversity of episymbiotic CPR bacteria and DPANN archaea in groundwater ecosystems.</title>
        <authorList>
            <person name="He C.Y."/>
            <person name="Keren R."/>
            <person name="Whittaker M."/>
            <person name="Farag I.F."/>
            <person name="Doudna J."/>
            <person name="Cate J.H.D."/>
            <person name="Banfield J.F."/>
        </authorList>
    </citation>
    <scope>NUCLEOTIDE SEQUENCE</scope>
    <source>
        <strain evidence="5">NC_groundwater_580_Pr5_B-0.1um_64_19</strain>
    </source>
</reference>
<sequence>MPETVSDTPDKPRRGAEPIAIVGMECVFPGARNLEAFWRNIVQGVDAIRDVPASRFDPQEYGLGQIRGGFLDGLAEFDPVPLGIMPNAVNEGDPEQFLVLGVIHGALRNAESARKSKPPAEQTGARTEVVIGRGGYLGNSVEHMYLRTEVVAQVAAILERMLPEATPEVRAQLRERLTNALPPVTAEVVAGSIPNLACGRAANRLDLMGAGFTVDAACASSLIAVDSIVHSLREGRCDVGVAAGAHLIQKPYFWAAFETLGALSHSGKIAPFSHDADGLVVGEGVGAVVLKRLSDAERDGDRIYAVIRGVGVSSDGRGAAVLSPRVEGEVLAIARAYEESGVEPGSVSLIEGHGTATSVGDAAEIGALDQAFGKNSFADIALGSVKSMIGHAMPAAGMAGLIKTALALHHRILPPTLNVGQAHPALSGTRFYVNATTRPWISPQGTSRRAGVNAFGFGGINAHVVLEQAPLGPTALGQTPHGAIDQLTPQSSELFLFSAARVEELIAGLRHWRAALAPLAEHELRDVAYSVSRHFRHEDECRLGLVAENLGELAEKLTRAARRLETDRHPTSFEKTWVENDGIYFSREPRPGKLAFLFPGIGFPGMAGGYTDRLAELCLHFPEVQATVDAADRFTLEDGTPYPLRHQFFPPPLLASAEFSQIERELAWSSRAPAGMLMANIATLELMKRVNVAPDAVAGFSLGEWAALVAGGVLDESAIDHFAHSKEILHYSDERGLWAVVATSAEQAETVLHRIPGIVSVTMDVSPTQVFIGGEKASVSAALVELQKLGIWGHELPVLPFHTPLAAEFAEKLKKMMAEMPVKSPTIPVYCGMNGRPYPSEPAKIRELVAENTCEPVHVRETVSQLYRDGVRIFVQLGGGGKFLPNIQNTLALEPHVALSVDLEHRGGLEQFHHVLARLATLGVPLDACGLYRNRVCREIDPLAPAPRPSKTMRALPLAPPRLRPSDDTIAWLRAQVKPQPAHAPAIPLPALPAVSNIPTAGVSRPPVGAVAPKAGRKRSAVASALAAEAVATLEQFLALQQREEETELAVFQQFLATQEAAMLALATPAAPAIDDVPATGYPLLGEIREHVPGEHFESQLVLGLEGNPFLRDHALLRVPQELKPTADCLPTIPFTFEAEILAEAAALLAPELRLDTLHDMEATRWISIEDGAALELQVRARRTGHEVSVELTPAGQGRPVFRGKATLASDTMPAPPPLEVPPLDRTQHTAQEFYQRGPLFHRELYQVIANFHGETGGAISADLRVTDPAAMSDRAGSMLLEPVLLDAAGQLLAYCALQEGWAVFPQRLGKLRCFGERPAAGSLVRANMRFRKLDARRLHADVDLLRPDGALWMRMEAWQPWRVLWPKDLLRYRDDRCDGFIAERVATAEGMVFRARRADLGDMNPEWVARLYLRGDEWKTYRKRPRLDWLLGRVAAKDAIRTLVREKTGKLLHPLELETGNLESGAPVVTSEGHPSVSVSIAHVEDEAIAVAVASDMRAGIDVARIGEKQLGFRELAFDSGELALLARHGGGIAAMHRAWSAKEAALKAFGRGLDSMPSYRCDGLLEDGGVEIGYENERLRVSTWTEGDLVFALLLRRR</sequence>
<gene>
    <name evidence="5" type="ORF">HYX28_00455</name>
</gene>
<feature type="domain" description="PKS/mFAS DH" evidence="4">
    <location>
        <begin position="1082"/>
        <end position="1370"/>
    </location>
</feature>
<dbReference type="GO" id="GO:0000287">
    <property type="term" value="F:magnesium ion binding"/>
    <property type="evidence" value="ECO:0007669"/>
    <property type="project" value="InterPro"/>
</dbReference>
<dbReference type="InterPro" id="IPR052568">
    <property type="entry name" value="PKS-FAS_Synthase"/>
</dbReference>
<dbReference type="Pfam" id="PF01648">
    <property type="entry name" value="ACPS"/>
    <property type="match status" value="1"/>
</dbReference>
<dbReference type="Pfam" id="PF02801">
    <property type="entry name" value="Ketoacyl-synt_C"/>
    <property type="match status" value="1"/>
</dbReference>
<feature type="region of interest" description="C-terminal hotdog fold" evidence="2">
    <location>
        <begin position="1226"/>
        <end position="1370"/>
    </location>
</feature>
<dbReference type="InterPro" id="IPR014030">
    <property type="entry name" value="Ketoacyl_synth_N"/>
</dbReference>
<dbReference type="InterPro" id="IPR020841">
    <property type="entry name" value="PKS_Beta-ketoAc_synthase_dom"/>
</dbReference>
<dbReference type="Pfam" id="PF00698">
    <property type="entry name" value="Acyl_transf_1"/>
    <property type="match status" value="1"/>
</dbReference>
<feature type="domain" description="Ketosynthase family 3 (KS3)" evidence="3">
    <location>
        <begin position="16"/>
        <end position="468"/>
    </location>
</feature>
<dbReference type="Proteomes" id="UP000779809">
    <property type="component" value="Unassembled WGS sequence"/>
</dbReference>
<dbReference type="SUPFAM" id="SSF53901">
    <property type="entry name" value="Thiolase-like"/>
    <property type="match status" value="1"/>
</dbReference>
<evidence type="ECO:0000259" key="3">
    <source>
        <dbReference type="PROSITE" id="PS52004"/>
    </source>
</evidence>
<protein>
    <submittedName>
        <fullName evidence="5">Polyketide synthase dehydratase domain-containing protein</fullName>
    </submittedName>
</protein>
<dbReference type="Pfam" id="PF16197">
    <property type="entry name" value="KAsynt_C_assoc"/>
    <property type="match status" value="1"/>
</dbReference>
<dbReference type="InterPro" id="IPR042104">
    <property type="entry name" value="PKS_dehydratase_sf"/>
</dbReference>
<dbReference type="Pfam" id="PF00109">
    <property type="entry name" value="ketoacyl-synt"/>
    <property type="match status" value="1"/>
</dbReference>
<dbReference type="Gene3D" id="3.40.366.10">
    <property type="entry name" value="Malonyl-Coenzyme A Acyl Carrier Protein, domain 2"/>
    <property type="match status" value="1"/>
</dbReference>
<dbReference type="InterPro" id="IPR049900">
    <property type="entry name" value="PKS_mFAS_DH"/>
</dbReference>
<keyword evidence="1" id="KW-0808">Transferase</keyword>
<dbReference type="SMART" id="SM00827">
    <property type="entry name" value="PKS_AT"/>
    <property type="match status" value="1"/>
</dbReference>
<dbReference type="InterPro" id="IPR049551">
    <property type="entry name" value="PKS_DH_C"/>
</dbReference>
<feature type="active site" description="Proton donor; for dehydratase activity" evidence="2">
    <location>
        <position position="1287"/>
    </location>
</feature>
<dbReference type="PROSITE" id="PS52004">
    <property type="entry name" value="KS3_2"/>
    <property type="match status" value="1"/>
</dbReference>
<dbReference type="Pfam" id="PF14765">
    <property type="entry name" value="PS-DH"/>
    <property type="match status" value="1"/>
</dbReference>
<dbReference type="SUPFAM" id="SSF56214">
    <property type="entry name" value="4'-phosphopantetheinyl transferase"/>
    <property type="match status" value="2"/>
</dbReference>
<organism evidence="5 6">
    <name type="scientific">Candidatus Korobacter versatilis</name>
    <dbReference type="NCBI Taxonomy" id="658062"/>
    <lineage>
        <taxon>Bacteria</taxon>
        <taxon>Pseudomonadati</taxon>
        <taxon>Acidobacteriota</taxon>
        <taxon>Terriglobia</taxon>
        <taxon>Terriglobales</taxon>
        <taxon>Candidatus Korobacteraceae</taxon>
        <taxon>Candidatus Korobacter</taxon>
    </lineage>
</organism>
<dbReference type="InterPro" id="IPR016039">
    <property type="entry name" value="Thiolase-like"/>
</dbReference>
<dbReference type="GO" id="GO:0016746">
    <property type="term" value="F:acyltransferase activity"/>
    <property type="evidence" value="ECO:0007669"/>
    <property type="project" value="InterPro"/>
</dbReference>
<dbReference type="InterPro" id="IPR037143">
    <property type="entry name" value="4-PPantetheinyl_Trfase_dom_sf"/>
</dbReference>
<dbReference type="PANTHER" id="PTHR43074:SF1">
    <property type="entry name" value="BETA-KETOACYL SYNTHASE FAMILY PROTEIN-RELATED"/>
    <property type="match status" value="1"/>
</dbReference>
<dbReference type="GO" id="GO:0008897">
    <property type="term" value="F:holo-[acyl-carrier-protein] synthase activity"/>
    <property type="evidence" value="ECO:0007669"/>
    <property type="project" value="InterPro"/>
</dbReference>
<dbReference type="SMART" id="SM00825">
    <property type="entry name" value="PKS_KS"/>
    <property type="match status" value="1"/>
</dbReference>
<dbReference type="Gene3D" id="3.30.70.250">
    <property type="entry name" value="Malonyl-CoA ACP transacylase, ACP-binding"/>
    <property type="match status" value="1"/>
</dbReference>
<dbReference type="InterPro" id="IPR008278">
    <property type="entry name" value="4-PPantetheinyl_Trfase_dom"/>
</dbReference>
<proteinExistence type="predicted"/>
<dbReference type="CDD" id="cd00833">
    <property type="entry name" value="PKS"/>
    <property type="match status" value="1"/>
</dbReference>
<feature type="active site" description="Proton acceptor; for dehydratase activity" evidence="2">
    <location>
        <position position="1114"/>
    </location>
</feature>
<dbReference type="EMBL" id="JACPNR010000002">
    <property type="protein sequence ID" value="MBI2677231.1"/>
    <property type="molecule type" value="Genomic_DNA"/>
</dbReference>
<dbReference type="InterPro" id="IPR032821">
    <property type="entry name" value="PKS_assoc"/>
</dbReference>
<dbReference type="PROSITE" id="PS52019">
    <property type="entry name" value="PKS_MFAS_DH"/>
    <property type="match status" value="1"/>
</dbReference>
<dbReference type="Gene3D" id="3.30.70.3290">
    <property type="match status" value="1"/>
</dbReference>
<feature type="region of interest" description="N-terminal hotdog fold" evidence="2">
    <location>
        <begin position="1082"/>
        <end position="1213"/>
    </location>
</feature>
<dbReference type="InterPro" id="IPR001227">
    <property type="entry name" value="Ac_transferase_dom_sf"/>
</dbReference>
<evidence type="ECO:0000256" key="2">
    <source>
        <dbReference type="PROSITE-ProRule" id="PRU01363"/>
    </source>
</evidence>
<dbReference type="Gene3D" id="3.40.47.10">
    <property type="match status" value="1"/>
</dbReference>
<evidence type="ECO:0000256" key="1">
    <source>
        <dbReference type="ARBA" id="ARBA00022679"/>
    </source>
</evidence>
<dbReference type="InterPro" id="IPR016035">
    <property type="entry name" value="Acyl_Trfase/lysoPLipase"/>
</dbReference>
<evidence type="ECO:0000259" key="4">
    <source>
        <dbReference type="PROSITE" id="PS52019"/>
    </source>
</evidence>
<name>A0A932A5U2_9BACT</name>